<dbReference type="OrthoDB" id="2810666at2"/>
<dbReference type="Gene3D" id="3.40.50.1110">
    <property type="entry name" value="SGNH hydrolase"/>
    <property type="match status" value="1"/>
</dbReference>
<dbReference type="Pfam" id="PF13472">
    <property type="entry name" value="Lipase_GDSL_2"/>
    <property type="match status" value="1"/>
</dbReference>
<accession>A0A1W2AY01</accession>
<dbReference type="PANTHER" id="PTHR30383">
    <property type="entry name" value="THIOESTERASE 1/PROTEASE 1/LYSOPHOSPHOLIPASE L1"/>
    <property type="match status" value="1"/>
</dbReference>
<dbReference type="InterPro" id="IPR051532">
    <property type="entry name" value="Ester_Hydrolysis_Enzymes"/>
</dbReference>
<organism evidence="2 3">
    <name type="scientific">Cellulophaga tyrosinoxydans</name>
    <dbReference type="NCBI Taxonomy" id="504486"/>
    <lineage>
        <taxon>Bacteria</taxon>
        <taxon>Pseudomonadati</taxon>
        <taxon>Bacteroidota</taxon>
        <taxon>Flavobacteriia</taxon>
        <taxon>Flavobacteriales</taxon>
        <taxon>Flavobacteriaceae</taxon>
        <taxon>Cellulophaga</taxon>
    </lineage>
</organism>
<proteinExistence type="predicted"/>
<keyword evidence="3" id="KW-1185">Reference proteome</keyword>
<dbReference type="SUPFAM" id="SSF52266">
    <property type="entry name" value="SGNH hydrolase"/>
    <property type="match status" value="1"/>
</dbReference>
<dbReference type="Proteomes" id="UP000192360">
    <property type="component" value="Unassembled WGS sequence"/>
</dbReference>
<dbReference type="PANTHER" id="PTHR30383:SF5">
    <property type="entry name" value="SGNH HYDROLASE-TYPE ESTERASE DOMAIN-CONTAINING PROTEIN"/>
    <property type="match status" value="1"/>
</dbReference>
<evidence type="ECO:0000313" key="3">
    <source>
        <dbReference type="Proteomes" id="UP000192360"/>
    </source>
</evidence>
<dbReference type="EMBL" id="FWXO01000003">
    <property type="protein sequence ID" value="SMC65573.1"/>
    <property type="molecule type" value="Genomic_DNA"/>
</dbReference>
<dbReference type="GO" id="GO:0004622">
    <property type="term" value="F:phosphatidylcholine lysophospholipase activity"/>
    <property type="evidence" value="ECO:0007669"/>
    <property type="project" value="TreeGrafter"/>
</dbReference>
<dbReference type="InterPro" id="IPR036514">
    <property type="entry name" value="SGNH_hydro_sf"/>
</dbReference>
<dbReference type="AlphaFoldDB" id="A0A1W2AY01"/>
<feature type="domain" description="SGNH hydrolase-type esterase" evidence="1">
    <location>
        <begin position="57"/>
        <end position="242"/>
    </location>
</feature>
<dbReference type="InterPro" id="IPR013830">
    <property type="entry name" value="SGNH_hydro"/>
</dbReference>
<sequence>MNLRYILGAFVSFPLLPIMYFQGKRIRASVPKLPEAEGTEGFCDVCKNSDHAMNVIFLGESTFAGVGVDTHKEGFAGTFAKELSMLFNTNLSWRVYARSGYTAKRLTDKLIPKITEKNPTLIVIGLGGNDAFTLNRPSKWNTEIRLVIESLTAKFPGAMIVFCNMPPIKEFPSFTSLIKFTVGNLVEILGEELRKTVKEYDHVFYFGDKITLQGWITKFNLNNKKQDFFSDGVHPSKLTYQIWGKDIASEVFKNETLNKALTTKTTAQKALKKN</sequence>
<name>A0A1W2AY01_9FLAO</name>
<dbReference type="RefSeq" id="WP_084061624.1">
    <property type="nucleotide sequence ID" value="NZ_FWXO01000003.1"/>
</dbReference>
<protein>
    <submittedName>
        <fullName evidence="2">Lysophospholipase L1</fullName>
    </submittedName>
</protein>
<reference evidence="2 3" key="1">
    <citation type="submission" date="2017-04" db="EMBL/GenBank/DDBJ databases">
        <authorList>
            <person name="Afonso C.L."/>
            <person name="Miller P.J."/>
            <person name="Scott M.A."/>
            <person name="Spackman E."/>
            <person name="Goraichik I."/>
            <person name="Dimitrov K.M."/>
            <person name="Suarez D.L."/>
            <person name="Swayne D.E."/>
        </authorList>
    </citation>
    <scope>NUCLEOTIDE SEQUENCE [LARGE SCALE GENOMIC DNA]</scope>
    <source>
        <strain evidence="2 3">DSM 21164</strain>
    </source>
</reference>
<gene>
    <name evidence="2" type="ORF">SAMN05660703_2300</name>
</gene>
<dbReference type="STRING" id="504486.SAMN05660703_2300"/>
<evidence type="ECO:0000259" key="1">
    <source>
        <dbReference type="Pfam" id="PF13472"/>
    </source>
</evidence>
<evidence type="ECO:0000313" key="2">
    <source>
        <dbReference type="EMBL" id="SMC65573.1"/>
    </source>
</evidence>
<dbReference type="CDD" id="cd01836">
    <property type="entry name" value="FeeA_FeeB_like"/>
    <property type="match status" value="1"/>
</dbReference>